<keyword evidence="4" id="KW-1003">Cell membrane</keyword>
<reference evidence="11" key="1">
    <citation type="journal article" date="2019" name="Int. J. Syst. Evol. Microbiol.">
        <title>The Global Catalogue of Microorganisms (GCM) 10K type strain sequencing project: providing services to taxonomists for standard genome sequencing and annotation.</title>
        <authorList>
            <consortium name="The Broad Institute Genomics Platform"/>
            <consortium name="The Broad Institute Genome Sequencing Center for Infectious Disease"/>
            <person name="Wu L."/>
            <person name="Ma J."/>
        </authorList>
    </citation>
    <scope>NUCLEOTIDE SEQUENCE [LARGE SCALE GENOMIC DNA]</scope>
    <source>
        <strain evidence="11">IBRC 10765</strain>
    </source>
</reference>
<feature type="transmembrane region" description="Helical" evidence="8">
    <location>
        <begin position="279"/>
        <end position="306"/>
    </location>
</feature>
<evidence type="ECO:0000256" key="3">
    <source>
        <dbReference type="ARBA" id="ARBA00022448"/>
    </source>
</evidence>
<keyword evidence="3 8" id="KW-0813">Transport</keyword>
<evidence type="ECO:0000256" key="4">
    <source>
        <dbReference type="ARBA" id="ARBA00022475"/>
    </source>
</evidence>
<proteinExistence type="inferred from homology"/>
<evidence type="ECO:0000256" key="8">
    <source>
        <dbReference type="RuleBase" id="RU365088"/>
    </source>
</evidence>
<dbReference type="Gene3D" id="1.20.1720.10">
    <property type="entry name" value="Multidrug resistance protein D"/>
    <property type="match status" value="1"/>
</dbReference>
<feature type="transmembrane region" description="Helical" evidence="8">
    <location>
        <begin position="222"/>
        <end position="242"/>
    </location>
</feature>
<dbReference type="NCBIfam" id="TIGR00710">
    <property type="entry name" value="efflux_Bcr_CflA"/>
    <property type="match status" value="1"/>
</dbReference>
<feature type="domain" description="Major facilitator superfamily (MFS) profile" evidence="9">
    <location>
        <begin position="8"/>
        <end position="400"/>
    </location>
</feature>
<name>A0ABV8A220_9GAMM</name>
<feature type="transmembrane region" description="Helical" evidence="8">
    <location>
        <begin position="161"/>
        <end position="181"/>
    </location>
</feature>
<comment type="subcellular location">
    <subcellularLocation>
        <location evidence="8">Cell inner membrane</location>
        <topology evidence="8">Multi-pass membrane protein</topology>
    </subcellularLocation>
    <subcellularLocation>
        <location evidence="1">Cell membrane</location>
        <topology evidence="1">Multi-pass membrane protein</topology>
    </subcellularLocation>
</comment>
<feature type="transmembrane region" description="Helical" evidence="8">
    <location>
        <begin position="373"/>
        <end position="395"/>
    </location>
</feature>
<dbReference type="InterPro" id="IPR004812">
    <property type="entry name" value="Efflux_drug-R_Bcr/CmlA"/>
</dbReference>
<comment type="similarity">
    <text evidence="2 8">Belongs to the major facilitator superfamily. Bcr/CmlA family.</text>
</comment>
<dbReference type="InterPro" id="IPR036259">
    <property type="entry name" value="MFS_trans_sf"/>
</dbReference>
<evidence type="ECO:0000256" key="6">
    <source>
        <dbReference type="ARBA" id="ARBA00022989"/>
    </source>
</evidence>
<keyword evidence="5 8" id="KW-0812">Transmembrane</keyword>
<feature type="transmembrane region" description="Helical" evidence="8">
    <location>
        <begin position="99"/>
        <end position="116"/>
    </location>
</feature>
<keyword evidence="6 8" id="KW-1133">Transmembrane helix</keyword>
<feature type="transmembrane region" description="Helical" evidence="8">
    <location>
        <begin position="338"/>
        <end position="361"/>
    </location>
</feature>
<comment type="caution">
    <text evidence="10">The sequence shown here is derived from an EMBL/GenBank/DDBJ whole genome shotgun (WGS) entry which is preliminary data.</text>
</comment>
<feature type="transmembrane region" description="Helical" evidence="8">
    <location>
        <begin position="137"/>
        <end position="155"/>
    </location>
</feature>
<evidence type="ECO:0000256" key="5">
    <source>
        <dbReference type="ARBA" id="ARBA00022692"/>
    </source>
</evidence>
<evidence type="ECO:0000313" key="11">
    <source>
        <dbReference type="Proteomes" id="UP001595617"/>
    </source>
</evidence>
<evidence type="ECO:0000256" key="1">
    <source>
        <dbReference type="ARBA" id="ARBA00004651"/>
    </source>
</evidence>
<dbReference type="SUPFAM" id="SSF103473">
    <property type="entry name" value="MFS general substrate transporter"/>
    <property type="match status" value="1"/>
</dbReference>
<evidence type="ECO:0000256" key="2">
    <source>
        <dbReference type="ARBA" id="ARBA00006236"/>
    </source>
</evidence>
<keyword evidence="7 8" id="KW-0472">Membrane</keyword>
<dbReference type="Proteomes" id="UP001595617">
    <property type="component" value="Unassembled WGS sequence"/>
</dbReference>
<dbReference type="EMBL" id="JBHRYR010000003">
    <property type="protein sequence ID" value="MFC3853681.1"/>
    <property type="molecule type" value="Genomic_DNA"/>
</dbReference>
<keyword evidence="8" id="KW-0997">Cell inner membrane</keyword>
<dbReference type="InterPro" id="IPR020846">
    <property type="entry name" value="MFS_dom"/>
</dbReference>
<feature type="transmembrane region" description="Helical" evidence="8">
    <location>
        <begin position="44"/>
        <end position="62"/>
    </location>
</feature>
<sequence>MSISPAVLVVALTLLLGLQPLSTDLYLPALPALTTTFGGTMVQAQLTLSSLLLAFGASQLIWGPISDRVGRRPILIIGLSLYTLSAIGSSFSFSMESLIAWRVLQGVAMGAAIMAARALVRDCFDDPIMAAKVMSQGLSGLGVVACVSTPIGGLLTDLFGWRIALLFLAVVGSVALGLILLKIDETLRAPKLDALRPNVLLHTWKSILANHTFWSFALLQSATYAGLFVFLATSSFVFIQILSLSSSVYGLLMFTMSASYISGTLLCRRLLLRYSVQRTVAIGGVFALVGGTLMGVLALAGIQAVWSIMLPLYIYMIGHGINQPCAQSGAMGPFPRSAGAATALSSFIMVIFSFFIGQWLGVRMDGTVMPTALGIWVSGVAVAVVAWGFVVRIPLPPKTA</sequence>
<keyword evidence="11" id="KW-1185">Reference proteome</keyword>
<dbReference type="InterPro" id="IPR011701">
    <property type="entry name" value="MFS"/>
</dbReference>
<feature type="transmembrane region" description="Helical" evidence="8">
    <location>
        <begin position="248"/>
        <end position="267"/>
    </location>
</feature>
<evidence type="ECO:0000259" key="9">
    <source>
        <dbReference type="PROSITE" id="PS50850"/>
    </source>
</evidence>
<comment type="caution">
    <text evidence="8">Lacks conserved residue(s) required for the propagation of feature annotation.</text>
</comment>
<protein>
    <recommendedName>
        <fullName evidence="8">Bcr/CflA family efflux transporter</fullName>
    </recommendedName>
</protein>
<organism evidence="10 11">
    <name type="scientific">Saccharospirillum mangrovi</name>
    <dbReference type="NCBI Taxonomy" id="2161747"/>
    <lineage>
        <taxon>Bacteria</taxon>
        <taxon>Pseudomonadati</taxon>
        <taxon>Pseudomonadota</taxon>
        <taxon>Gammaproteobacteria</taxon>
        <taxon>Oceanospirillales</taxon>
        <taxon>Saccharospirillaceae</taxon>
        <taxon>Saccharospirillum</taxon>
    </lineage>
</organism>
<gene>
    <name evidence="10" type="ORF">ACFOOG_12630</name>
</gene>
<dbReference type="PANTHER" id="PTHR23502:SF132">
    <property type="entry name" value="POLYAMINE TRANSPORTER 2-RELATED"/>
    <property type="match status" value="1"/>
</dbReference>
<accession>A0ABV8A220</accession>
<dbReference type="PROSITE" id="PS50850">
    <property type="entry name" value="MFS"/>
    <property type="match status" value="1"/>
</dbReference>
<dbReference type="RefSeq" id="WP_380697065.1">
    <property type="nucleotide sequence ID" value="NZ_JBHRYR010000003.1"/>
</dbReference>
<evidence type="ECO:0000313" key="10">
    <source>
        <dbReference type="EMBL" id="MFC3853681.1"/>
    </source>
</evidence>
<dbReference type="Pfam" id="PF07690">
    <property type="entry name" value="MFS_1"/>
    <property type="match status" value="1"/>
</dbReference>
<feature type="transmembrane region" description="Helical" evidence="8">
    <location>
        <begin position="74"/>
        <end position="93"/>
    </location>
</feature>
<evidence type="ECO:0000256" key="7">
    <source>
        <dbReference type="ARBA" id="ARBA00023136"/>
    </source>
</evidence>
<dbReference type="PANTHER" id="PTHR23502">
    <property type="entry name" value="MAJOR FACILITATOR SUPERFAMILY"/>
    <property type="match status" value="1"/>
</dbReference>